<dbReference type="AlphaFoldDB" id="A0A6J4GIY6"/>
<gene>
    <name evidence="2" type="ORF">FLA105534_02472</name>
</gene>
<reference evidence="2 3" key="1">
    <citation type="submission" date="2020-02" db="EMBL/GenBank/DDBJ databases">
        <authorList>
            <person name="Criscuolo A."/>
        </authorList>
    </citation>
    <scope>NUCLEOTIDE SEQUENCE [LARGE SCALE GENOMIC DNA]</scope>
    <source>
        <strain evidence="2">CIP105534</strain>
    </source>
</reference>
<evidence type="ECO:0000313" key="2">
    <source>
        <dbReference type="EMBL" id="CAA9199148.1"/>
    </source>
</evidence>
<proteinExistence type="predicted"/>
<organism evidence="2 3">
    <name type="scientific">Flavobacterium bizetiae</name>
    <dbReference type="NCBI Taxonomy" id="2704140"/>
    <lineage>
        <taxon>Bacteria</taxon>
        <taxon>Pseudomonadati</taxon>
        <taxon>Bacteroidota</taxon>
        <taxon>Flavobacteriia</taxon>
        <taxon>Flavobacteriales</taxon>
        <taxon>Flavobacteriaceae</taxon>
        <taxon>Flavobacterium</taxon>
    </lineage>
</organism>
<protein>
    <recommendedName>
        <fullName evidence="4">Sulfatase N-terminal domain-containing protein</fullName>
    </recommendedName>
</protein>
<name>A0A6J4GIY6_9FLAO</name>
<keyword evidence="1" id="KW-0732">Signal</keyword>
<accession>A0A6J4GIY6</accession>
<dbReference type="RefSeq" id="WP_173971059.1">
    <property type="nucleotide sequence ID" value="NZ_CADCSU010000093.1"/>
</dbReference>
<dbReference type="Proteomes" id="UP000479938">
    <property type="component" value="Unassembled WGS sequence"/>
</dbReference>
<feature type="chain" id="PRO_5026886691" description="Sulfatase N-terminal domain-containing protein" evidence="1">
    <location>
        <begin position="28"/>
        <end position="53"/>
    </location>
</feature>
<sequence>MKQSKLKNGIRNSIILFALACFSITQAQNTKKPNILIIWGDDIATTNVNNFIF</sequence>
<evidence type="ECO:0008006" key="4">
    <source>
        <dbReference type="Google" id="ProtNLM"/>
    </source>
</evidence>
<feature type="signal peptide" evidence="1">
    <location>
        <begin position="1"/>
        <end position="27"/>
    </location>
</feature>
<evidence type="ECO:0000256" key="1">
    <source>
        <dbReference type="SAM" id="SignalP"/>
    </source>
</evidence>
<evidence type="ECO:0000313" key="3">
    <source>
        <dbReference type="Proteomes" id="UP000479938"/>
    </source>
</evidence>
<dbReference type="EMBL" id="CADCSU010000093">
    <property type="protein sequence ID" value="CAA9199148.1"/>
    <property type="molecule type" value="Genomic_DNA"/>
</dbReference>
<keyword evidence="3" id="KW-1185">Reference proteome</keyword>